<dbReference type="EMBL" id="JAFMYU010000015">
    <property type="protein sequence ID" value="MBO0932933.1"/>
    <property type="molecule type" value="Genomic_DNA"/>
</dbReference>
<dbReference type="AlphaFoldDB" id="A0A939K0Y0"/>
<feature type="transmembrane region" description="Helical" evidence="2">
    <location>
        <begin position="46"/>
        <end position="66"/>
    </location>
</feature>
<keyword evidence="2" id="KW-0812">Transmembrane</keyword>
<keyword evidence="2" id="KW-0472">Membrane</keyword>
<dbReference type="RefSeq" id="WP_207336891.1">
    <property type="nucleotide sequence ID" value="NZ_JAFMYU010000015.1"/>
</dbReference>
<feature type="compositionally biased region" description="Acidic residues" evidence="1">
    <location>
        <begin position="80"/>
        <end position="96"/>
    </location>
</feature>
<protein>
    <submittedName>
        <fullName evidence="3">Uncharacterized protein</fullName>
    </submittedName>
</protein>
<name>A0A939K0Y0_9BACT</name>
<feature type="region of interest" description="Disordered" evidence="1">
    <location>
        <begin position="73"/>
        <end position="109"/>
    </location>
</feature>
<evidence type="ECO:0000313" key="3">
    <source>
        <dbReference type="EMBL" id="MBO0932933.1"/>
    </source>
</evidence>
<reference evidence="3 4" key="1">
    <citation type="submission" date="2021-03" db="EMBL/GenBank/DDBJ databases">
        <title>Fibrella sp. HMF5036 genome sequencing and assembly.</title>
        <authorList>
            <person name="Kang H."/>
            <person name="Kim H."/>
            <person name="Bae S."/>
            <person name="Joh K."/>
        </authorList>
    </citation>
    <scope>NUCLEOTIDE SEQUENCE [LARGE SCALE GENOMIC DNA]</scope>
    <source>
        <strain evidence="3 4">HMF5036</strain>
    </source>
</reference>
<sequence length="178" mass="19551">MEDPKVPFADTTARRAQLMQATERFKESIQDSVDSLKTEASEVGKTTALVAGVALGVFLLASLILPKSDEYRYAEKYGERDDDDEDYDDDEEEEDYVSSRRPQSVVKKEAKATQKSAAASGLIGGLLTSVLTNIAREQVSGLLTRIRNNNAINPTAKPAEPQYHEKAPVQPVNYANEA</sequence>
<evidence type="ECO:0000256" key="1">
    <source>
        <dbReference type="SAM" id="MobiDB-lite"/>
    </source>
</evidence>
<comment type="caution">
    <text evidence="3">The sequence shown here is derived from an EMBL/GenBank/DDBJ whole genome shotgun (WGS) entry which is preliminary data.</text>
</comment>
<keyword evidence="2" id="KW-1133">Transmembrane helix</keyword>
<proteinExistence type="predicted"/>
<evidence type="ECO:0000313" key="4">
    <source>
        <dbReference type="Proteomes" id="UP000664795"/>
    </source>
</evidence>
<feature type="region of interest" description="Disordered" evidence="1">
    <location>
        <begin position="153"/>
        <end position="178"/>
    </location>
</feature>
<accession>A0A939K0Y0</accession>
<gene>
    <name evidence="3" type="ORF">J2I48_18130</name>
</gene>
<keyword evidence="4" id="KW-1185">Reference proteome</keyword>
<evidence type="ECO:0000256" key="2">
    <source>
        <dbReference type="SAM" id="Phobius"/>
    </source>
</evidence>
<organism evidence="3 4">
    <name type="scientific">Fibrella aquatilis</name>
    <dbReference type="NCBI Taxonomy" id="2817059"/>
    <lineage>
        <taxon>Bacteria</taxon>
        <taxon>Pseudomonadati</taxon>
        <taxon>Bacteroidota</taxon>
        <taxon>Cytophagia</taxon>
        <taxon>Cytophagales</taxon>
        <taxon>Spirosomataceae</taxon>
        <taxon>Fibrella</taxon>
    </lineage>
</organism>
<dbReference type="Proteomes" id="UP000664795">
    <property type="component" value="Unassembled WGS sequence"/>
</dbReference>